<comment type="caution">
    <text evidence="2">The sequence shown here is derived from an EMBL/GenBank/DDBJ whole genome shotgun (WGS) entry which is preliminary data.</text>
</comment>
<name>A0A365XYT6_9BACT</name>
<dbReference type="InterPro" id="IPR025491">
    <property type="entry name" value="DUF4382"/>
</dbReference>
<sequence length="301" mass="34122">MKNALLKRGLLVVSIALLAAVLLYSCKKDQSSSNEPIPQNQQKVSLFLSDDPGLFDKVLLDIRKVEVLVDTCGNKDDESWNDRDRCWWDEDHDHDRQGRDSCLVWDSLNIHPGVYDLLTLRNGADTLLAGGLVKKGVMKQIRITIGNNNSLVKNSVTYPVASVAGQSKIIIRIRHDEWDEVSSSNLQLWLDFDIQRSIIKTWNGKFILRPYINVFTILKMGSLSGRVTPWDAYPVISVYNSNNDTLYALPWRSGEFKVRGLKTGTWNVFINTSNGYKDTTITNVKIERGKDTKLGDIKLHQ</sequence>
<dbReference type="Proteomes" id="UP000253410">
    <property type="component" value="Unassembled WGS sequence"/>
</dbReference>
<dbReference type="RefSeq" id="WP_113614138.1">
    <property type="nucleotide sequence ID" value="NZ_QFFJ01000001.1"/>
</dbReference>
<keyword evidence="3" id="KW-1185">Reference proteome</keyword>
<evidence type="ECO:0000313" key="3">
    <source>
        <dbReference type="Proteomes" id="UP000253410"/>
    </source>
</evidence>
<dbReference type="AlphaFoldDB" id="A0A365XYT6"/>
<accession>A0A365XYT6</accession>
<feature type="domain" description="DUF4382" evidence="1">
    <location>
        <begin position="43"/>
        <end position="210"/>
    </location>
</feature>
<dbReference type="OrthoDB" id="2111471at2"/>
<proteinExistence type="predicted"/>
<reference evidence="2 3" key="1">
    <citation type="submission" date="2018-05" db="EMBL/GenBank/DDBJ databases">
        <title>Chitinophaga sp. K3CV102501T nov., isolated from isolated from a monsoon evergreen broad-leaved forest soil.</title>
        <authorList>
            <person name="Lv Y."/>
        </authorList>
    </citation>
    <scope>NUCLEOTIDE SEQUENCE [LARGE SCALE GENOMIC DNA]</scope>
    <source>
        <strain evidence="2 3">GDMCC 1.1325</strain>
    </source>
</reference>
<evidence type="ECO:0000259" key="1">
    <source>
        <dbReference type="Pfam" id="PF14321"/>
    </source>
</evidence>
<evidence type="ECO:0000313" key="2">
    <source>
        <dbReference type="EMBL" id="RBL91539.1"/>
    </source>
</evidence>
<organism evidence="2 3">
    <name type="scientific">Chitinophaga flava</name>
    <dbReference type="NCBI Taxonomy" id="2259036"/>
    <lineage>
        <taxon>Bacteria</taxon>
        <taxon>Pseudomonadati</taxon>
        <taxon>Bacteroidota</taxon>
        <taxon>Chitinophagia</taxon>
        <taxon>Chitinophagales</taxon>
        <taxon>Chitinophagaceae</taxon>
        <taxon>Chitinophaga</taxon>
    </lineage>
</organism>
<dbReference type="Pfam" id="PF14321">
    <property type="entry name" value="DUF4382"/>
    <property type="match status" value="1"/>
</dbReference>
<protein>
    <recommendedName>
        <fullName evidence="1">DUF4382 domain-containing protein</fullName>
    </recommendedName>
</protein>
<dbReference type="PROSITE" id="PS51257">
    <property type="entry name" value="PROKAR_LIPOPROTEIN"/>
    <property type="match status" value="1"/>
</dbReference>
<dbReference type="EMBL" id="QFFJ01000001">
    <property type="protein sequence ID" value="RBL91539.1"/>
    <property type="molecule type" value="Genomic_DNA"/>
</dbReference>
<gene>
    <name evidence="2" type="ORF">DF182_02700</name>
</gene>